<dbReference type="STRING" id="56689.GCA_001291445_00704"/>
<organism evidence="2 3">
    <name type="scientific">Mycolicibacterium mucogenicum</name>
    <name type="common">Mycobacterium mucogenicum</name>
    <dbReference type="NCBI Taxonomy" id="56689"/>
    <lineage>
        <taxon>Bacteria</taxon>
        <taxon>Bacillati</taxon>
        <taxon>Actinomycetota</taxon>
        <taxon>Actinomycetes</taxon>
        <taxon>Mycobacteriales</taxon>
        <taxon>Mycobacteriaceae</taxon>
        <taxon>Mycolicibacterium</taxon>
    </lineage>
</organism>
<protein>
    <submittedName>
        <fullName evidence="2">Uncharacterized protein</fullName>
    </submittedName>
</protein>
<keyword evidence="1" id="KW-0812">Transmembrane</keyword>
<dbReference type="Proteomes" id="UP000093898">
    <property type="component" value="Unassembled WGS sequence"/>
</dbReference>
<keyword evidence="1" id="KW-1133">Transmembrane helix</keyword>
<evidence type="ECO:0000256" key="1">
    <source>
        <dbReference type="SAM" id="Phobius"/>
    </source>
</evidence>
<feature type="transmembrane region" description="Helical" evidence="1">
    <location>
        <begin position="22"/>
        <end position="44"/>
    </location>
</feature>
<gene>
    <name evidence="2" type="ORF">A5630_14615</name>
</gene>
<sequence>MNVVSVVAEIGMADAADSDSSWVPMLVSLLVVGSILGMHIFAAWRSRRRRAARRLRAGGRGAAAYGVGAGSNGGWGAGFLDGGGSSGCGAGGSCGGGGGCGGGVRHSDLGYHADNVHGF</sequence>
<evidence type="ECO:0000313" key="2">
    <source>
        <dbReference type="EMBL" id="OBJ45136.1"/>
    </source>
</evidence>
<dbReference type="AlphaFoldDB" id="A0A1A3HC16"/>
<keyword evidence="1" id="KW-0472">Membrane</keyword>
<feature type="non-terminal residue" evidence="2">
    <location>
        <position position="119"/>
    </location>
</feature>
<name>A0A1A3HC16_MYCMU</name>
<dbReference type="EMBL" id="LZLC01000043">
    <property type="protein sequence ID" value="OBJ45136.1"/>
    <property type="molecule type" value="Genomic_DNA"/>
</dbReference>
<reference evidence="2 3" key="1">
    <citation type="submission" date="2016-06" db="EMBL/GenBank/DDBJ databases">
        <authorList>
            <person name="Kjaerup R.B."/>
            <person name="Dalgaard T.S."/>
            <person name="Juul-Madsen H.R."/>
        </authorList>
    </citation>
    <scope>NUCLEOTIDE SEQUENCE [LARGE SCALE GENOMIC DNA]</scope>
    <source>
        <strain evidence="2 3">1127319.6</strain>
    </source>
</reference>
<evidence type="ECO:0000313" key="3">
    <source>
        <dbReference type="Proteomes" id="UP000093898"/>
    </source>
</evidence>
<accession>A0A1A3HC16</accession>
<comment type="caution">
    <text evidence="2">The sequence shown here is derived from an EMBL/GenBank/DDBJ whole genome shotgun (WGS) entry which is preliminary data.</text>
</comment>
<proteinExistence type="predicted"/>